<dbReference type="EMBL" id="CP001843">
    <property type="protein sequence ID" value="AEF86206.1"/>
    <property type="molecule type" value="Genomic_DNA"/>
</dbReference>
<gene>
    <name evidence="1" type="ordered locus">TREPR_1404</name>
</gene>
<dbReference type="STRING" id="545694.TREPR_1404"/>
<dbReference type="HOGENOM" id="CLU_337364_0_0_12"/>
<dbReference type="AlphaFoldDB" id="F5YQ85"/>
<reference evidence="2" key="1">
    <citation type="submission" date="2009-12" db="EMBL/GenBank/DDBJ databases">
        <title>Complete sequence of Treponema primitia strain ZAS-2.</title>
        <authorList>
            <person name="Tetu S.G."/>
            <person name="Matson E."/>
            <person name="Ren Q."/>
            <person name="Seshadri R."/>
            <person name="Elbourne L."/>
            <person name="Hassan K.A."/>
            <person name="Durkin A."/>
            <person name="Radune D."/>
            <person name="Mohamoud Y."/>
            <person name="Shay R."/>
            <person name="Jin S."/>
            <person name="Zhang X."/>
            <person name="Lucey K."/>
            <person name="Ballor N.R."/>
            <person name="Ottesen E."/>
            <person name="Rosenthal R."/>
            <person name="Allen A."/>
            <person name="Leadbetter J.R."/>
            <person name="Paulsen I.T."/>
        </authorList>
    </citation>
    <scope>NUCLEOTIDE SEQUENCE [LARGE SCALE GENOMIC DNA]</scope>
    <source>
        <strain evidence="2">ATCC BAA-887 / DSM 12427 / ZAS-2</strain>
    </source>
</reference>
<dbReference type="KEGG" id="tpi:TREPR_1404"/>
<dbReference type="SMART" id="SM00710">
    <property type="entry name" value="PbH1"/>
    <property type="match status" value="6"/>
</dbReference>
<proteinExistence type="predicted"/>
<dbReference type="OrthoDB" id="355003at2"/>
<evidence type="ECO:0000313" key="1">
    <source>
        <dbReference type="EMBL" id="AEF86206.1"/>
    </source>
</evidence>
<accession>F5YQ85</accession>
<dbReference type="InterPro" id="IPR006626">
    <property type="entry name" value="PbH1"/>
</dbReference>
<evidence type="ECO:0000313" key="2">
    <source>
        <dbReference type="Proteomes" id="UP000009223"/>
    </source>
</evidence>
<dbReference type="eggNOG" id="COG2372">
    <property type="taxonomic scope" value="Bacteria"/>
</dbReference>
<dbReference type="Proteomes" id="UP000009223">
    <property type="component" value="Chromosome"/>
</dbReference>
<dbReference type="PROSITE" id="PS51257">
    <property type="entry name" value="PROKAR_LIPOPROTEIN"/>
    <property type="match status" value="1"/>
</dbReference>
<organism evidence="1 2">
    <name type="scientific">Treponema primitia (strain ATCC BAA-887 / DSM 12427 / ZAS-2)</name>
    <dbReference type="NCBI Taxonomy" id="545694"/>
    <lineage>
        <taxon>Bacteria</taxon>
        <taxon>Pseudomonadati</taxon>
        <taxon>Spirochaetota</taxon>
        <taxon>Spirochaetia</taxon>
        <taxon>Spirochaetales</taxon>
        <taxon>Treponemataceae</taxon>
        <taxon>Treponema</taxon>
    </lineage>
</organism>
<reference evidence="1 2" key="2">
    <citation type="journal article" date="2011" name="ISME J.">
        <title>RNA-seq reveals cooperative metabolic interactions between two termite-gut spirochete species in co-culture.</title>
        <authorList>
            <person name="Rosenthal A.Z."/>
            <person name="Matson E.G."/>
            <person name="Eldar A."/>
            <person name="Leadbetter J.R."/>
        </authorList>
    </citation>
    <scope>NUCLEOTIDE SEQUENCE [LARGE SCALE GENOMIC DNA]</scope>
    <source>
        <strain evidence="2">ATCC BAA-887 / DSM 12427 / ZAS-2</strain>
    </source>
</reference>
<keyword evidence="2" id="KW-1185">Reference proteome</keyword>
<dbReference type="RefSeq" id="WP_015708687.1">
    <property type="nucleotide sequence ID" value="NC_015578.1"/>
</dbReference>
<dbReference type="InterPro" id="IPR012332">
    <property type="entry name" value="Autotransporter_pectin_lyase_C"/>
</dbReference>
<sequence>MNIYRKNGTKIAIVLAALLATGLILGSCANALGPENTPIPESATQFPAPGMGRLQISLELPPDTAALPAASLRARTIFPENQFTKYVLTFAETNGDYPDVEATLTSATASVDLPPGTWKITVKAYAGDILSGTGAAPGVPVKAASPASVRIRLDRYRGMDSEPGKLSWNITFPDGSYGGNTLRVLDGDGEEVAITGDDLTNPIQLGDESPALNEAGADIASGEYLVELRIKSDAGTAATWLGGVHVYPGQTTTITRDFTDGDFNVEVPVYGTVTTGAVDVVSRTVEAFSDEACSTLVGTSTVVDGAYTLFIPTNHAQVYLRLKAVISGGAIIYSSIGSAITTGTATAPIEQNLDGETYTIYAIITTNPGTGSGAITAPTAAFKGSTVAVTVTPEANSLLQAGSSLKVTWTTSPTSNVSISAANTFTMPAAAVTISATFVSKTDPDMAASMNGLAYTTLSAAITAAQGTASAPAVITLLNDVSSAPISFSNKYVQLVSSGTGGNTIKQNSSSNSNASLFTVGSNAILTLGDGIKYLALEEGYNNAAMITINATGTLVMNLNTMLQNHVNGNQTNNKGGGVYVNGGTFIMNGGTIIGNTALGGYASGWGHGGGVYMDGGTFTMNGGAISDNKAAYGGGVYMDGGIFIMNGGSISDNNGTYSGSGGGVYMYNGTFTMNGGAISGNTSFTSYGGGGVFMYNGTFNMNRGSISGNNAPDSVGGGVLMNTGTFNMNGGSISGNTADNVGGGVYVGSGTFNMNGMAAIRSNDVTGTTTNATINDAGGGVYIARGKFYMLGGTIAGTNTAASGKTLYKEKDGVAKYDNDSGAWIVGDEETMGFKDEEIKKDP</sequence>
<protein>
    <submittedName>
        <fullName evidence="1">Putative extracellular nuclease</fullName>
    </submittedName>
</protein>
<name>F5YQ85_TREPZ</name>
<dbReference type="Gene3D" id="2.160.20.20">
    <property type="match status" value="1"/>
</dbReference>